<dbReference type="CDD" id="cd00054">
    <property type="entry name" value="EGF_CA"/>
    <property type="match status" value="2"/>
</dbReference>
<reference evidence="8 9" key="1">
    <citation type="submission" date="2016-04" db="EMBL/GenBank/DDBJ databases">
        <title>The genome of Intoshia linei affirms orthonectids as highly simplified spiralians.</title>
        <authorList>
            <person name="Mikhailov K.V."/>
            <person name="Slusarev G.S."/>
            <person name="Nikitin M.A."/>
            <person name="Logacheva M.D."/>
            <person name="Penin A."/>
            <person name="Aleoshin V."/>
            <person name="Panchin Y.V."/>
        </authorList>
    </citation>
    <scope>NUCLEOTIDE SEQUENCE [LARGE SCALE GENOMIC DNA]</scope>
    <source>
        <strain evidence="8">Intl2013</strain>
        <tissue evidence="8">Whole animal</tissue>
    </source>
</reference>
<dbReference type="CDD" id="cd00053">
    <property type="entry name" value="EGF"/>
    <property type="match status" value="1"/>
</dbReference>
<dbReference type="Pfam" id="PF07645">
    <property type="entry name" value="EGF_CA"/>
    <property type="match status" value="1"/>
</dbReference>
<evidence type="ECO:0000256" key="3">
    <source>
        <dbReference type="ARBA" id="ARBA00022889"/>
    </source>
</evidence>
<keyword evidence="9" id="KW-1185">Reference proteome</keyword>
<dbReference type="Gene3D" id="3.40.50.410">
    <property type="entry name" value="von Willebrand factor, type A domain"/>
    <property type="match status" value="1"/>
</dbReference>
<dbReference type="InterPro" id="IPR000742">
    <property type="entry name" value="EGF"/>
</dbReference>
<organism evidence="8 9">
    <name type="scientific">Intoshia linei</name>
    <dbReference type="NCBI Taxonomy" id="1819745"/>
    <lineage>
        <taxon>Eukaryota</taxon>
        <taxon>Metazoa</taxon>
        <taxon>Spiralia</taxon>
        <taxon>Lophotrochozoa</taxon>
        <taxon>Mesozoa</taxon>
        <taxon>Orthonectida</taxon>
        <taxon>Rhopaluridae</taxon>
        <taxon>Intoshia</taxon>
    </lineage>
</organism>
<dbReference type="SMART" id="SM00181">
    <property type="entry name" value="EGF"/>
    <property type="match status" value="2"/>
</dbReference>
<comment type="caution">
    <text evidence="8">The sequence shown here is derived from an EMBL/GenBank/DDBJ whole genome shotgun (WGS) entry which is preliminary data.</text>
</comment>
<dbReference type="InterPro" id="IPR036465">
    <property type="entry name" value="vWFA_dom_sf"/>
</dbReference>
<dbReference type="PROSITE" id="PS01186">
    <property type="entry name" value="EGF_2"/>
    <property type="match status" value="1"/>
</dbReference>
<dbReference type="InterPro" id="IPR049883">
    <property type="entry name" value="NOTCH1_EGF-like"/>
</dbReference>
<dbReference type="AlphaFoldDB" id="A0A177AZF2"/>
<dbReference type="InterPro" id="IPR018097">
    <property type="entry name" value="EGF_Ca-bd_CS"/>
</dbReference>
<keyword evidence="6" id="KW-1133">Transmembrane helix</keyword>
<dbReference type="PROSITE" id="PS01187">
    <property type="entry name" value="EGF_CA"/>
    <property type="match status" value="1"/>
</dbReference>
<dbReference type="PROSITE" id="PS50234">
    <property type="entry name" value="VWFA"/>
    <property type="match status" value="1"/>
</dbReference>
<dbReference type="PANTHER" id="PTHR24020:SF20">
    <property type="entry name" value="PH DOMAIN-CONTAINING PROTEIN"/>
    <property type="match status" value="1"/>
</dbReference>
<dbReference type="Proteomes" id="UP000078046">
    <property type="component" value="Unassembled WGS sequence"/>
</dbReference>
<dbReference type="SUPFAM" id="SSF57196">
    <property type="entry name" value="EGF/Laminin"/>
    <property type="match status" value="2"/>
</dbReference>
<evidence type="ECO:0000256" key="5">
    <source>
        <dbReference type="SAM" id="MobiDB-lite"/>
    </source>
</evidence>
<evidence type="ECO:0000256" key="1">
    <source>
        <dbReference type="ARBA" id="ARBA00022536"/>
    </source>
</evidence>
<keyword evidence="1" id="KW-0245">EGF-like domain</keyword>
<evidence type="ECO:0000313" key="8">
    <source>
        <dbReference type="EMBL" id="OAF66753.1"/>
    </source>
</evidence>
<dbReference type="SMART" id="SM00179">
    <property type="entry name" value="EGF_CA"/>
    <property type="match status" value="3"/>
</dbReference>
<evidence type="ECO:0000256" key="2">
    <source>
        <dbReference type="ARBA" id="ARBA00022737"/>
    </source>
</evidence>
<dbReference type="PANTHER" id="PTHR24020">
    <property type="entry name" value="COLLAGEN ALPHA"/>
    <property type="match status" value="1"/>
</dbReference>
<dbReference type="SMART" id="SM00327">
    <property type="entry name" value="VWA"/>
    <property type="match status" value="1"/>
</dbReference>
<dbReference type="CDD" id="cd01450">
    <property type="entry name" value="vWFA_subfamily_ECM"/>
    <property type="match status" value="1"/>
</dbReference>
<keyword evidence="4" id="KW-1015">Disulfide bond</keyword>
<sequence>MSEPGKKGEMGRVGLPGNSGKDGSKGEMGPMGYQGPKGERGYPGYNGAKGDDGRIGFDGARGERGAKGDDGLDGITGMKGSAGMKGEIGSIGLPGYGEQGRPGPKGDSGSSILNQCKILNPCSHYCHTTLDSFYCTCPHGYKICPAQNDNLFRKRRQALHCKIDLILVVDSSGSVTSTNFIKELEFVKTLITDFQNEIMSDAMRVGFLTFGSDIQLEFNLNDHVRNPQAMKDDIEDTYYMNSSTYMYQALEFVYSSMFNIRKGDRADANNVLIFLTDGTIFITWLRLINIGEHKENKHTNLEVSDMAANLKNAGVTIVVIGIGSNVQNYNLLDQISSEFNNLYINDFSLLNNIQINVDHEKCTTNSNTGITTTTSYTTLLPTSPPLDNRCPIPQKYCDGKIVCQSCGQVNRGSALTVSNLMCFCELQNGAVFPLNGTQCIDVNECAYKNGGCEHFCYNYAGTYSCGCQSGYELGKNKESCHDINECEQGIRRCSNQFICVNTIGNYKCVDTVEGSITNPSIIDTDEANKHVPSKKMIIITVSLVILNAFIIITVSVIYCIRRNRKLRLSSNDTDHQNQCFDNDSVIYNSSANNTISSIDRNSYVMTSHI</sequence>
<dbReference type="FunFam" id="2.10.25.10:FF:000240">
    <property type="entry name" value="Vitamin K-dependent protein S"/>
    <property type="match status" value="1"/>
</dbReference>
<dbReference type="OrthoDB" id="10045365at2759"/>
<dbReference type="Pfam" id="PF14670">
    <property type="entry name" value="FXa_inhibition"/>
    <property type="match status" value="1"/>
</dbReference>
<dbReference type="SUPFAM" id="SSF53300">
    <property type="entry name" value="vWA-like"/>
    <property type="match status" value="1"/>
</dbReference>
<name>A0A177AZF2_9BILA</name>
<feature type="region of interest" description="Disordered" evidence="5">
    <location>
        <begin position="1"/>
        <end position="109"/>
    </location>
</feature>
<evidence type="ECO:0000256" key="6">
    <source>
        <dbReference type="SAM" id="Phobius"/>
    </source>
</evidence>
<keyword evidence="3" id="KW-0130">Cell adhesion</keyword>
<proteinExistence type="predicted"/>
<dbReference type="Pfam" id="PF01391">
    <property type="entry name" value="Collagen"/>
    <property type="match status" value="1"/>
</dbReference>
<dbReference type="EMBL" id="LWCA01000838">
    <property type="protein sequence ID" value="OAF66753.1"/>
    <property type="molecule type" value="Genomic_DNA"/>
</dbReference>
<dbReference type="Pfam" id="PF00092">
    <property type="entry name" value="VWA"/>
    <property type="match status" value="1"/>
</dbReference>
<dbReference type="GO" id="GO:0005509">
    <property type="term" value="F:calcium ion binding"/>
    <property type="evidence" value="ECO:0007669"/>
    <property type="project" value="InterPro"/>
</dbReference>
<dbReference type="PRINTS" id="PR00453">
    <property type="entry name" value="VWFADOMAIN"/>
</dbReference>
<evidence type="ECO:0000313" key="9">
    <source>
        <dbReference type="Proteomes" id="UP000078046"/>
    </source>
</evidence>
<feature type="domain" description="VWFA" evidence="7">
    <location>
        <begin position="164"/>
        <end position="357"/>
    </location>
</feature>
<feature type="compositionally biased region" description="Basic and acidic residues" evidence="5">
    <location>
        <begin position="49"/>
        <end position="70"/>
    </location>
</feature>
<protein>
    <submittedName>
        <fullName evidence="8">Matrilin-3</fullName>
    </submittedName>
</protein>
<dbReference type="GO" id="GO:0007155">
    <property type="term" value="P:cell adhesion"/>
    <property type="evidence" value="ECO:0007669"/>
    <property type="project" value="UniProtKB-KW"/>
</dbReference>
<dbReference type="InterPro" id="IPR008160">
    <property type="entry name" value="Collagen"/>
</dbReference>
<evidence type="ECO:0000259" key="7">
    <source>
        <dbReference type="PROSITE" id="PS50234"/>
    </source>
</evidence>
<dbReference type="InterPro" id="IPR050525">
    <property type="entry name" value="ECM_Assembly_Org"/>
</dbReference>
<keyword evidence="2" id="KW-0677">Repeat</keyword>
<keyword evidence="6" id="KW-0812">Transmembrane</keyword>
<evidence type="ECO:0000256" key="4">
    <source>
        <dbReference type="ARBA" id="ARBA00023157"/>
    </source>
</evidence>
<feature type="transmembrane region" description="Helical" evidence="6">
    <location>
        <begin position="536"/>
        <end position="560"/>
    </location>
</feature>
<gene>
    <name evidence="8" type="ORF">A3Q56_05548</name>
</gene>
<feature type="compositionally biased region" description="Basic and acidic residues" evidence="5">
    <location>
        <begin position="1"/>
        <end position="10"/>
    </location>
</feature>
<keyword evidence="6" id="KW-0472">Membrane</keyword>
<accession>A0A177AZF2</accession>
<dbReference type="InterPro" id="IPR001881">
    <property type="entry name" value="EGF-like_Ca-bd_dom"/>
</dbReference>
<dbReference type="Gene3D" id="2.10.25.10">
    <property type="entry name" value="Laminin"/>
    <property type="match status" value="3"/>
</dbReference>
<dbReference type="InterPro" id="IPR002035">
    <property type="entry name" value="VWF_A"/>
</dbReference>